<evidence type="ECO:0000313" key="3">
    <source>
        <dbReference type="Proteomes" id="UP000184394"/>
    </source>
</evidence>
<accession>A0A1M7K268</accession>
<sequence length="150" mass="17631">MNQEKLMKRRMIRAIILFIITFIALLVFIALYMDETKRVQETYRKQYRTNLTKVIEDIDSYKKGEGDHELRYMRIVSDMSGANSFAFLLKDFDDKQIIINELTTCTMKYPEQMKEKLDDMRQALSDILDNVDKGYEEASAVVSSVDKKGY</sequence>
<dbReference type="Proteomes" id="UP000184394">
    <property type="component" value="Unassembled WGS sequence"/>
</dbReference>
<protein>
    <submittedName>
        <fullName evidence="2">Uncharacterized protein</fullName>
    </submittedName>
</protein>
<keyword evidence="1" id="KW-0812">Transmembrane</keyword>
<keyword evidence="1" id="KW-1133">Transmembrane helix</keyword>
<name>A0A1M7K268_RUMFL</name>
<reference evidence="2 3" key="1">
    <citation type="submission" date="2016-11" db="EMBL/GenBank/DDBJ databases">
        <authorList>
            <person name="Jaros S."/>
            <person name="Januszkiewicz K."/>
            <person name="Wedrychowicz H."/>
        </authorList>
    </citation>
    <scope>NUCLEOTIDE SEQUENCE [LARGE SCALE GENOMIC DNA]</scope>
    <source>
        <strain evidence="2 3">Y1</strain>
    </source>
</reference>
<dbReference type="AlphaFoldDB" id="A0A1M7K268"/>
<gene>
    <name evidence="2" type="ORF">SAMN04487860_10758</name>
</gene>
<organism evidence="2 3">
    <name type="scientific">Ruminococcus flavefaciens</name>
    <dbReference type="NCBI Taxonomy" id="1265"/>
    <lineage>
        <taxon>Bacteria</taxon>
        <taxon>Bacillati</taxon>
        <taxon>Bacillota</taxon>
        <taxon>Clostridia</taxon>
        <taxon>Eubacteriales</taxon>
        <taxon>Oscillospiraceae</taxon>
        <taxon>Ruminococcus</taxon>
    </lineage>
</organism>
<keyword evidence="1" id="KW-0472">Membrane</keyword>
<proteinExistence type="predicted"/>
<dbReference type="EMBL" id="FRCT01000007">
    <property type="protein sequence ID" value="SHM59380.1"/>
    <property type="molecule type" value="Genomic_DNA"/>
</dbReference>
<evidence type="ECO:0000256" key="1">
    <source>
        <dbReference type="SAM" id="Phobius"/>
    </source>
</evidence>
<feature type="transmembrane region" description="Helical" evidence="1">
    <location>
        <begin position="12"/>
        <end position="33"/>
    </location>
</feature>
<evidence type="ECO:0000313" key="2">
    <source>
        <dbReference type="EMBL" id="SHM59380.1"/>
    </source>
</evidence>